<protein>
    <submittedName>
        <fullName evidence="1">Uncharacterized protein</fullName>
    </submittedName>
</protein>
<accession>W1VNN4</accession>
<dbReference type="EMBL" id="AZLV01000026">
    <property type="protein sequence ID" value="ETJ07512.1"/>
    <property type="molecule type" value="Genomic_DNA"/>
</dbReference>
<evidence type="ECO:0000313" key="2">
    <source>
        <dbReference type="Proteomes" id="UP000018852"/>
    </source>
</evidence>
<reference evidence="1 2" key="1">
    <citation type="submission" date="2013-12" db="EMBL/GenBank/DDBJ databases">
        <title>A Varibaculum cambriense genome reconstructed from a premature infant gut community with otherwise low bacterial novelty that shifts toward anaerobic metabolism during the third week of life.</title>
        <authorList>
            <person name="Brown C.T."/>
            <person name="Sharon I."/>
            <person name="Thomas B.C."/>
            <person name="Castelle C.J."/>
            <person name="Morowitz M.J."/>
            <person name="Banfield J.F."/>
        </authorList>
    </citation>
    <scope>NUCLEOTIDE SEQUENCE [LARGE SCALE GENOMIC DNA]</scope>
    <source>
        <strain evidence="2">DORA_12</strain>
    </source>
</reference>
<feature type="non-terminal residue" evidence="1">
    <location>
        <position position="38"/>
    </location>
</feature>
<name>W1VNN4_9ACTO</name>
<evidence type="ECO:0000313" key="1">
    <source>
        <dbReference type="EMBL" id="ETJ07512.1"/>
    </source>
</evidence>
<organism evidence="1 2">
    <name type="scientific">Actinomyces urogenitalis DORA_12</name>
    <dbReference type="NCBI Taxonomy" id="1403939"/>
    <lineage>
        <taxon>Bacteria</taxon>
        <taxon>Bacillati</taxon>
        <taxon>Actinomycetota</taxon>
        <taxon>Actinomycetes</taxon>
        <taxon>Actinomycetales</taxon>
        <taxon>Actinomycetaceae</taxon>
        <taxon>Actinomyces</taxon>
    </lineage>
</organism>
<sequence length="38" mass="3952">MSRIPSSRLRSRQSAGLRGHLMRASATTAGLAVAASLL</sequence>
<dbReference type="Proteomes" id="UP000018852">
    <property type="component" value="Unassembled WGS sequence"/>
</dbReference>
<gene>
    <name evidence="1" type="ORF">Q605_AUC00026G0001</name>
</gene>
<dbReference type="AlphaFoldDB" id="W1VNN4"/>
<proteinExistence type="predicted"/>
<comment type="caution">
    <text evidence="1">The sequence shown here is derived from an EMBL/GenBank/DDBJ whole genome shotgun (WGS) entry which is preliminary data.</text>
</comment>